<dbReference type="InterPro" id="IPR018119">
    <property type="entry name" value="Strictosidine_synth_cons-reg"/>
</dbReference>
<comment type="caution">
    <text evidence="8">The sequence shown here is derived from an EMBL/GenBank/DDBJ whole genome shotgun (WGS) entry which is preliminary data.</text>
</comment>
<feature type="domain" description="Strictosidine synthase conserved region" evidence="7">
    <location>
        <begin position="158"/>
        <end position="239"/>
    </location>
</feature>
<dbReference type="Pfam" id="PF03088">
    <property type="entry name" value="Str_synth"/>
    <property type="match status" value="1"/>
</dbReference>
<keyword evidence="3" id="KW-0597">Phosphoprotein</keyword>
<proteinExistence type="inferred from homology"/>
<dbReference type="Proteomes" id="UP000822688">
    <property type="component" value="Chromosome 5"/>
</dbReference>
<evidence type="ECO:0000313" key="8">
    <source>
        <dbReference type="EMBL" id="KAG0576035.1"/>
    </source>
</evidence>
<dbReference type="Pfam" id="PF20067">
    <property type="entry name" value="SSL_N"/>
    <property type="match status" value="1"/>
</dbReference>
<reference evidence="8" key="1">
    <citation type="submission" date="2020-06" db="EMBL/GenBank/DDBJ databases">
        <title>WGS assembly of Ceratodon purpureus strain R40.</title>
        <authorList>
            <person name="Carey S.B."/>
            <person name="Jenkins J."/>
            <person name="Shu S."/>
            <person name="Lovell J.T."/>
            <person name="Sreedasyam A."/>
            <person name="Maumus F."/>
            <person name="Tiley G.P."/>
            <person name="Fernandez-Pozo N."/>
            <person name="Barry K."/>
            <person name="Chen C."/>
            <person name="Wang M."/>
            <person name="Lipzen A."/>
            <person name="Daum C."/>
            <person name="Saski C.A."/>
            <person name="Payton A.C."/>
            <person name="Mcbreen J.C."/>
            <person name="Conrad R.E."/>
            <person name="Kollar L.M."/>
            <person name="Olsson S."/>
            <person name="Huttunen S."/>
            <person name="Landis J.B."/>
            <person name="Wickett N.J."/>
            <person name="Johnson M.G."/>
            <person name="Rensing S.A."/>
            <person name="Grimwood J."/>
            <person name="Schmutz J."/>
            <person name="Mcdaniel S.F."/>
        </authorList>
    </citation>
    <scope>NUCLEOTIDE SEQUENCE</scope>
    <source>
        <strain evidence="8">R40</strain>
    </source>
</reference>
<accession>A0A8T0HZH6</accession>
<feature type="chain" id="PRO_5035904433" description="Strictosidine synthase conserved region domain-containing protein" evidence="6">
    <location>
        <begin position="19"/>
        <end position="360"/>
    </location>
</feature>
<evidence type="ECO:0000256" key="3">
    <source>
        <dbReference type="ARBA" id="ARBA00022553"/>
    </source>
</evidence>
<dbReference type="SUPFAM" id="SSF63829">
    <property type="entry name" value="Calcium-dependent phosphotriesterase"/>
    <property type="match status" value="1"/>
</dbReference>
<comment type="subcellular location">
    <subcellularLocation>
        <location evidence="1">Vacuole</location>
    </subcellularLocation>
</comment>
<dbReference type="EMBL" id="CM026425">
    <property type="protein sequence ID" value="KAG0576035.1"/>
    <property type="molecule type" value="Genomic_DNA"/>
</dbReference>
<name>A0A8T0HZH6_CERPU</name>
<evidence type="ECO:0000256" key="1">
    <source>
        <dbReference type="ARBA" id="ARBA00004116"/>
    </source>
</evidence>
<dbReference type="GO" id="GO:0012505">
    <property type="term" value="C:endomembrane system"/>
    <property type="evidence" value="ECO:0007669"/>
    <property type="project" value="TreeGrafter"/>
</dbReference>
<evidence type="ECO:0000256" key="6">
    <source>
        <dbReference type="SAM" id="SignalP"/>
    </source>
</evidence>
<dbReference type="GO" id="GO:0005773">
    <property type="term" value="C:vacuole"/>
    <property type="evidence" value="ECO:0007669"/>
    <property type="project" value="UniProtKB-SubCell"/>
</dbReference>
<keyword evidence="4" id="KW-0926">Vacuole</keyword>
<dbReference type="Gene3D" id="2.120.10.30">
    <property type="entry name" value="TolB, C-terminal domain"/>
    <property type="match status" value="1"/>
</dbReference>
<evidence type="ECO:0000313" key="9">
    <source>
        <dbReference type="Proteomes" id="UP000822688"/>
    </source>
</evidence>
<keyword evidence="5" id="KW-0325">Glycoprotein</keyword>
<dbReference type="PANTHER" id="PTHR10426:SF88">
    <property type="entry name" value="ADIPOCYTE PLASMA MEMBRANE-ASSOCIATED PROTEIN HEMOMUCIN-RELATED"/>
    <property type="match status" value="1"/>
</dbReference>
<dbReference type="InterPro" id="IPR011042">
    <property type="entry name" value="6-blade_b-propeller_TolB-like"/>
</dbReference>
<gene>
    <name evidence="8" type="ORF">KC19_5G049900</name>
</gene>
<keyword evidence="9" id="KW-1185">Reference proteome</keyword>
<dbReference type="AlphaFoldDB" id="A0A8T0HZH6"/>
<evidence type="ECO:0000256" key="2">
    <source>
        <dbReference type="ARBA" id="ARBA00009191"/>
    </source>
</evidence>
<dbReference type="PANTHER" id="PTHR10426">
    <property type="entry name" value="STRICTOSIDINE SYNTHASE-RELATED"/>
    <property type="match status" value="1"/>
</dbReference>
<comment type="similarity">
    <text evidence="2">Belongs to the strictosidine synthase family.</text>
</comment>
<evidence type="ECO:0000259" key="7">
    <source>
        <dbReference type="Pfam" id="PF03088"/>
    </source>
</evidence>
<sequence length="360" mass="39216">MAVLAAVLVVVLSLIATAFYSYVDRESPIDALALSFPGPFPKLEGVYASNTLLQNVEKLGTGKVLQPEDFVLDPTGKFLYVGTSDGWIKKVYLKDGAVEDWKRVGGRPLGLALGNDGEVIVCEPAQGLLKVTDDGVEVLATEAEGTKFRFTDAAAVGKDGLIYFTDASSKYELKDFMLDALEGRANGRIMVYNPADKSTKVLLKDLYFANGIALSKDEEFFIFAETSLARLLKYYLKGEKKGTTEVINDKLPGLPDNLHYNYDKGVLYVGILSQRDAILDLLWKTPFLKKLAALFPSILAATNGSPKTARVLVIDEDGNPLKMYQDPTGKAVGFVTAALEVDGYLYVGGLRDDFVGRIPV</sequence>
<organism evidence="8 9">
    <name type="scientific">Ceratodon purpureus</name>
    <name type="common">Fire moss</name>
    <name type="synonym">Dicranum purpureum</name>
    <dbReference type="NCBI Taxonomy" id="3225"/>
    <lineage>
        <taxon>Eukaryota</taxon>
        <taxon>Viridiplantae</taxon>
        <taxon>Streptophyta</taxon>
        <taxon>Embryophyta</taxon>
        <taxon>Bryophyta</taxon>
        <taxon>Bryophytina</taxon>
        <taxon>Bryopsida</taxon>
        <taxon>Dicranidae</taxon>
        <taxon>Pseudoditrichales</taxon>
        <taxon>Ditrichaceae</taxon>
        <taxon>Ceratodon</taxon>
    </lineage>
</organism>
<protein>
    <recommendedName>
        <fullName evidence="7">Strictosidine synthase conserved region domain-containing protein</fullName>
    </recommendedName>
</protein>
<keyword evidence="6" id="KW-0732">Signal</keyword>
<dbReference type="GO" id="GO:0016787">
    <property type="term" value="F:hydrolase activity"/>
    <property type="evidence" value="ECO:0007669"/>
    <property type="project" value="TreeGrafter"/>
</dbReference>
<dbReference type="FunFam" id="2.120.10.30:FF:000066">
    <property type="entry name" value="ABC transporter permease protein"/>
    <property type="match status" value="1"/>
</dbReference>
<evidence type="ECO:0000256" key="5">
    <source>
        <dbReference type="ARBA" id="ARBA00023180"/>
    </source>
</evidence>
<evidence type="ECO:0000256" key="4">
    <source>
        <dbReference type="ARBA" id="ARBA00022554"/>
    </source>
</evidence>
<feature type="signal peptide" evidence="6">
    <location>
        <begin position="1"/>
        <end position="18"/>
    </location>
</feature>